<proteinExistence type="predicted"/>
<feature type="domain" description="HTH arsR-type" evidence="4">
    <location>
        <begin position="1"/>
        <end position="94"/>
    </location>
</feature>
<dbReference type="Pfam" id="PF01022">
    <property type="entry name" value="HTH_5"/>
    <property type="match status" value="1"/>
</dbReference>
<evidence type="ECO:0000313" key="5">
    <source>
        <dbReference type="EMBL" id="MBB4105841.1"/>
    </source>
</evidence>
<dbReference type="PROSITE" id="PS50987">
    <property type="entry name" value="HTH_ARSR_2"/>
    <property type="match status" value="1"/>
</dbReference>
<keyword evidence="1" id="KW-0805">Transcription regulation</keyword>
<evidence type="ECO:0000256" key="2">
    <source>
        <dbReference type="ARBA" id="ARBA00023125"/>
    </source>
</evidence>
<gene>
    <name evidence="5" type="ORF">GGQ66_004429</name>
</gene>
<accession>A0A7W6K7R8</accession>
<name>A0A7W6K7R8_9HYPH</name>
<dbReference type="RefSeq" id="WP_183795701.1">
    <property type="nucleotide sequence ID" value="NZ_JACIDU010000033.1"/>
</dbReference>
<dbReference type="NCBIfam" id="NF033788">
    <property type="entry name" value="HTH_metalloreg"/>
    <property type="match status" value="1"/>
</dbReference>
<keyword evidence="6" id="KW-1185">Reference proteome</keyword>
<dbReference type="GO" id="GO:0003700">
    <property type="term" value="F:DNA-binding transcription factor activity"/>
    <property type="evidence" value="ECO:0007669"/>
    <property type="project" value="InterPro"/>
</dbReference>
<dbReference type="InterPro" id="IPR011991">
    <property type="entry name" value="ArsR-like_HTH"/>
</dbReference>
<dbReference type="SUPFAM" id="SSF46785">
    <property type="entry name" value="Winged helix' DNA-binding domain"/>
    <property type="match status" value="1"/>
</dbReference>
<sequence>MTNIDAVLLVLAHPVRREALTMLRDGAEICLCEFVGRFGVPQPNMSRHMGVLRHVGLVVDRRDARWVRYRLNPSLPTAVQQIVVAVLCLQALPKSDLEAVA</sequence>
<dbReference type="PRINTS" id="PR00778">
    <property type="entry name" value="HTHARSR"/>
</dbReference>
<evidence type="ECO:0000256" key="1">
    <source>
        <dbReference type="ARBA" id="ARBA00023015"/>
    </source>
</evidence>
<dbReference type="PANTHER" id="PTHR33154:SF33">
    <property type="entry name" value="TRANSCRIPTIONAL REPRESSOR SDPR"/>
    <property type="match status" value="1"/>
</dbReference>
<dbReference type="InterPro" id="IPR036390">
    <property type="entry name" value="WH_DNA-bd_sf"/>
</dbReference>
<evidence type="ECO:0000259" key="4">
    <source>
        <dbReference type="PROSITE" id="PS50987"/>
    </source>
</evidence>
<evidence type="ECO:0000256" key="3">
    <source>
        <dbReference type="ARBA" id="ARBA00023163"/>
    </source>
</evidence>
<dbReference type="PANTHER" id="PTHR33154">
    <property type="entry name" value="TRANSCRIPTIONAL REGULATOR, ARSR FAMILY"/>
    <property type="match status" value="1"/>
</dbReference>
<dbReference type="InterPro" id="IPR051081">
    <property type="entry name" value="HTH_MetalResp_TranReg"/>
</dbReference>
<comment type="caution">
    <text evidence="5">The sequence shown here is derived from an EMBL/GenBank/DDBJ whole genome shotgun (WGS) entry which is preliminary data.</text>
</comment>
<evidence type="ECO:0000313" key="6">
    <source>
        <dbReference type="Proteomes" id="UP000584824"/>
    </source>
</evidence>
<dbReference type="GO" id="GO:0003677">
    <property type="term" value="F:DNA binding"/>
    <property type="evidence" value="ECO:0007669"/>
    <property type="project" value="UniProtKB-KW"/>
</dbReference>
<dbReference type="EMBL" id="JACIDU010000033">
    <property type="protein sequence ID" value="MBB4105841.1"/>
    <property type="molecule type" value="Genomic_DNA"/>
</dbReference>
<dbReference type="Gene3D" id="1.10.10.10">
    <property type="entry name" value="Winged helix-like DNA-binding domain superfamily/Winged helix DNA-binding domain"/>
    <property type="match status" value="1"/>
</dbReference>
<dbReference type="InterPro" id="IPR001845">
    <property type="entry name" value="HTH_ArsR_DNA-bd_dom"/>
</dbReference>
<protein>
    <submittedName>
        <fullName evidence="5">ArsR family transcriptional regulator</fullName>
    </submittedName>
</protein>
<keyword evidence="2" id="KW-0238">DNA-binding</keyword>
<dbReference type="CDD" id="cd00090">
    <property type="entry name" value="HTH_ARSR"/>
    <property type="match status" value="1"/>
</dbReference>
<organism evidence="5 6">
    <name type="scientific">Allorhizobium borbori</name>
    <dbReference type="NCBI Taxonomy" id="485907"/>
    <lineage>
        <taxon>Bacteria</taxon>
        <taxon>Pseudomonadati</taxon>
        <taxon>Pseudomonadota</taxon>
        <taxon>Alphaproteobacteria</taxon>
        <taxon>Hyphomicrobiales</taxon>
        <taxon>Rhizobiaceae</taxon>
        <taxon>Rhizobium/Agrobacterium group</taxon>
        <taxon>Allorhizobium</taxon>
    </lineage>
</organism>
<dbReference type="InterPro" id="IPR036388">
    <property type="entry name" value="WH-like_DNA-bd_sf"/>
</dbReference>
<dbReference type="SMART" id="SM00418">
    <property type="entry name" value="HTH_ARSR"/>
    <property type="match status" value="1"/>
</dbReference>
<reference evidence="5 6" key="1">
    <citation type="submission" date="2020-08" db="EMBL/GenBank/DDBJ databases">
        <title>Genomic Encyclopedia of Type Strains, Phase IV (KMG-IV): sequencing the most valuable type-strain genomes for metagenomic binning, comparative biology and taxonomic classification.</title>
        <authorList>
            <person name="Goeker M."/>
        </authorList>
    </citation>
    <scope>NUCLEOTIDE SEQUENCE [LARGE SCALE GENOMIC DNA]</scope>
    <source>
        <strain evidence="5 6">DSM 26385</strain>
    </source>
</reference>
<dbReference type="Proteomes" id="UP000584824">
    <property type="component" value="Unassembled WGS sequence"/>
</dbReference>
<dbReference type="AlphaFoldDB" id="A0A7W6K7R8"/>
<keyword evidence="3" id="KW-0804">Transcription</keyword>